<dbReference type="GO" id="GO:0046872">
    <property type="term" value="F:metal ion binding"/>
    <property type="evidence" value="ECO:0007669"/>
    <property type="project" value="UniProtKB-KW"/>
</dbReference>
<dbReference type="Gene3D" id="3.30.70.20">
    <property type="match status" value="1"/>
</dbReference>
<feature type="domain" description="4Fe-4S ferredoxin-type" evidence="5">
    <location>
        <begin position="2"/>
        <end position="31"/>
    </location>
</feature>
<dbReference type="EMBL" id="CCXY01000378">
    <property type="protein sequence ID" value="CEG13649.1"/>
    <property type="molecule type" value="Genomic_DNA"/>
</dbReference>
<accession>A0A098EDR1</accession>
<keyword evidence="3" id="KW-0408">Iron</keyword>
<gene>
    <name evidence="6" type="ORF">MSIBF_A4390007</name>
</gene>
<dbReference type="PANTHER" id="PTHR43687:SF1">
    <property type="entry name" value="FERREDOXIN III"/>
    <property type="match status" value="1"/>
</dbReference>
<dbReference type="PROSITE" id="PS51379">
    <property type="entry name" value="4FE4S_FER_2"/>
    <property type="match status" value="2"/>
</dbReference>
<evidence type="ECO:0000259" key="5">
    <source>
        <dbReference type="PROSITE" id="PS51379"/>
    </source>
</evidence>
<dbReference type="AlphaFoldDB" id="A0A098EDR1"/>
<keyword evidence="1" id="KW-0004">4Fe-4S</keyword>
<dbReference type="Pfam" id="PF13187">
    <property type="entry name" value="Fer4_9"/>
    <property type="match status" value="1"/>
</dbReference>
<dbReference type="InterPro" id="IPR017896">
    <property type="entry name" value="4Fe4S_Fe-S-bd"/>
</dbReference>
<dbReference type="GO" id="GO:0051539">
    <property type="term" value="F:4 iron, 4 sulfur cluster binding"/>
    <property type="evidence" value="ECO:0007669"/>
    <property type="project" value="UniProtKB-KW"/>
</dbReference>
<feature type="domain" description="4Fe-4S ferredoxin-type" evidence="5">
    <location>
        <begin position="45"/>
        <end position="73"/>
    </location>
</feature>
<sequence>MAKVEINHNRCGGAGECIDICPSGVWVWEKIKVKTFGMFESERKMPVPKYQEKCTGCMKCYDICPTRCIKITK</sequence>
<keyword evidence="2" id="KW-0479">Metal-binding</keyword>
<evidence type="ECO:0000256" key="2">
    <source>
        <dbReference type="ARBA" id="ARBA00022723"/>
    </source>
</evidence>
<evidence type="ECO:0000256" key="4">
    <source>
        <dbReference type="ARBA" id="ARBA00023014"/>
    </source>
</evidence>
<evidence type="ECO:0000256" key="3">
    <source>
        <dbReference type="ARBA" id="ARBA00023004"/>
    </source>
</evidence>
<proteinExistence type="predicted"/>
<organism evidence="6">
    <name type="scientific">groundwater metagenome</name>
    <dbReference type="NCBI Taxonomy" id="717931"/>
    <lineage>
        <taxon>unclassified sequences</taxon>
        <taxon>metagenomes</taxon>
        <taxon>ecological metagenomes</taxon>
    </lineage>
</organism>
<name>A0A098EDR1_9ZZZZ</name>
<reference evidence="6" key="1">
    <citation type="submission" date="2014-09" db="EMBL/GenBank/DDBJ databases">
        <authorList>
            <person name="Probst J Alexander"/>
        </authorList>
    </citation>
    <scope>NUCLEOTIDE SEQUENCE</scope>
</reference>
<evidence type="ECO:0000256" key="1">
    <source>
        <dbReference type="ARBA" id="ARBA00022485"/>
    </source>
</evidence>
<dbReference type="PANTHER" id="PTHR43687">
    <property type="entry name" value="ADENYLYLSULFATE REDUCTASE, BETA SUBUNIT"/>
    <property type="match status" value="1"/>
</dbReference>
<dbReference type="SUPFAM" id="SSF54862">
    <property type="entry name" value="4Fe-4S ferredoxins"/>
    <property type="match status" value="1"/>
</dbReference>
<protein>
    <recommendedName>
        <fullName evidence="5">4Fe-4S ferredoxin-type domain-containing protein</fullName>
    </recommendedName>
</protein>
<dbReference type="InterPro" id="IPR017900">
    <property type="entry name" value="4Fe4S_Fe_S_CS"/>
</dbReference>
<dbReference type="PROSITE" id="PS00198">
    <property type="entry name" value="4FE4S_FER_1"/>
    <property type="match status" value="1"/>
</dbReference>
<keyword evidence="4" id="KW-0411">Iron-sulfur</keyword>
<evidence type="ECO:0000313" key="6">
    <source>
        <dbReference type="EMBL" id="CEG13649.1"/>
    </source>
</evidence>
<dbReference type="InterPro" id="IPR050572">
    <property type="entry name" value="Fe-S_Ferredoxin"/>
</dbReference>